<evidence type="ECO:0000259" key="2">
    <source>
        <dbReference type="Pfam" id="PF01757"/>
    </source>
</evidence>
<keyword evidence="1" id="KW-0812">Transmembrane</keyword>
<accession>A0A4U7MRR8</accession>
<dbReference type="EMBL" id="SULI01000065">
    <property type="protein sequence ID" value="TKZ15416.1"/>
    <property type="molecule type" value="Genomic_DNA"/>
</dbReference>
<name>A0A4U7MRR8_9RHOB</name>
<dbReference type="InterPro" id="IPR002656">
    <property type="entry name" value="Acyl_transf_3_dom"/>
</dbReference>
<evidence type="ECO:0000313" key="4">
    <source>
        <dbReference type="Proteomes" id="UP000306575"/>
    </source>
</evidence>
<protein>
    <submittedName>
        <fullName evidence="3">Acyltransferase</fullName>
    </submittedName>
</protein>
<dbReference type="OrthoDB" id="9796461at2"/>
<keyword evidence="3" id="KW-0012">Acyltransferase</keyword>
<dbReference type="Proteomes" id="UP000306575">
    <property type="component" value="Unassembled WGS sequence"/>
</dbReference>
<feature type="domain" description="Acyltransferase 3" evidence="2">
    <location>
        <begin position="19"/>
        <end position="225"/>
    </location>
</feature>
<keyword evidence="4" id="KW-1185">Reference proteome</keyword>
<feature type="transmembrane region" description="Helical" evidence="1">
    <location>
        <begin position="174"/>
        <end position="193"/>
    </location>
</feature>
<reference evidence="3 4" key="1">
    <citation type="submission" date="2019-04" db="EMBL/GenBank/DDBJ databases">
        <title>Genome sequence of Pelagicola litoralis CL-ES2.</title>
        <authorList>
            <person name="Cao J."/>
        </authorList>
    </citation>
    <scope>NUCLEOTIDE SEQUENCE [LARGE SCALE GENOMIC DNA]</scope>
    <source>
        <strain evidence="3 4">CL-ES2</strain>
    </source>
</reference>
<evidence type="ECO:0000256" key="1">
    <source>
        <dbReference type="SAM" id="Phobius"/>
    </source>
</evidence>
<proteinExistence type="predicted"/>
<sequence>MEQLMSNNRFLRAYGDTDFITGLRALAATMVVIIHSGAFMGWGSVGNAMTGAGKYGVDIFFVISGFTIAKTFTEASSYRSYLTRRIMRIVPLYYVLISFAILVVAAGLMNPSYWMLRFGAEPDLYNWIMHLSMLSYLDYRVANSVLGVEWSIPIEVFWYIALPSMLFLSKSLKGAVATMFVLAILTAAFSYASKKYLGTSLPIKWTPISQGHLFFLGAWAFFFRSRNVEK</sequence>
<dbReference type="GO" id="GO:0016747">
    <property type="term" value="F:acyltransferase activity, transferring groups other than amino-acyl groups"/>
    <property type="evidence" value="ECO:0007669"/>
    <property type="project" value="InterPro"/>
</dbReference>
<organism evidence="3 4">
    <name type="scientific">Shimia litoralis</name>
    <dbReference type="NCBI Taxonomy" id="420403"/>
    <lineage>
        <taxon>Bacteria</taxon>
        <taxon>Pseudomonadati</taxon>
        <taxon>Pseudomonadota</taxon>
        <taxon>Alphaproteobacteria</taxon>
        <taxon>Rhodobacterales</taxon>
        <taxon>Roseobacteraceae</taxon>
    </lineage>
</organism>
<dbReference type="PANTHER" id="PTHR23028">
    <property type="entry name" value="ACETYLTRANSFERASE"/>
    <property type="match status" value="1"/>
</dbReference>
<dbReference type="AlphaFoldDB" id="A0A4U7MRR8"/>
<evidence type="ECO:0000313" key="3">
    <source>
        <dbReference type="EMBL" id="TKZ15416.1"/>
    </source>
</evidence>
<feature type="transmembrane region" description="Helical" evidence="1">
    <location>
        <begin position="205"/>
        <end position="223"/>
    </location>
</feature>
<comment type="caution">
    <text evidence="3">The sequence shown here is derived from an EMBL/GenBank/DDBJ whole genome shotgun (WGS) entry which is preliminary data.</text>
</comment>
<feature type="transmembrane region" description="Helical" evidence="1">
    <location>
        <begin position="21"/>
        <end position="43"/>
    </location>
</feature>
<keyword evidence="1" id="KW-0472">Membrane</keyword>
<feature type="transmembrane region" description="Helical" evidence="1">
    <location>
        <begin position="55"/>
        <end position="72"/>
    </location>
</feature>
<dbReference type="GO" id="GO:0009103">
    <property type="term" value="P:lipopolysaccharide biosynthetic process"/>
    <property type="evidence" value="ECO:0007669"/>
    <property type="project" value="TreeGrafter"/>
</dbReference>
<dbReference type="InterPro" id="IPR050879">
    <property type="entry name" value="Acyltransferase_3"/>
</dbReference>
<keyword evidence="1" id="KW-1133">Transmembrane helix</keyword>
<dbReference type="PANTHER" id="PTHR23028:SF53">
    <property type="entry name" value="ACYL_TRANSF_3 DOMAIN-CONTAINING PROTEIN"/>
    <property type="match status" value="1"/>
</dbReference>
<gene>
    <name evidence="3" type="ORF">FAP39_17345</name>
</gene>
<dbReference type="Pfam" id="PF01757">
    <property type="entry name" value="Acyl_transf_3"/>
    <property type="match status" value="1"/>
</dbReference>
<dbReference type="GO" id="GO:0016020">
    <property type="term" value="C:membrane"/>
    <property type="evidence" value="ECO:0007669"/>
    <property type="project" value="TreeGrafter"/>
</dbReference>
<feature type="transmembrane region" description="Helical" evidence="1">
    <location>
        <begin position="92"/>
        <end position="116"/>
    </location>
</feature>
<feature type="transmembrane region" description="Helical" evidence="1">
    <location>
        <begin position="141"/>
        <end position="162"/>
    </location>
</feature>
<keyword evidence="3" id="KW-0808">Transferase</keyword>